<dbReference type="SMART" id="SM00471">
    <property type="entry name" value="HDc"/>
    <property type="match status" value="1"/>
</dbReference>
<dbReference type="GO" id="GO:0046872">
    <property type="term" value="F:metal ion binding"/>
    <property type="evidence" value="ECO:0007669"/>
    <property type="project" value="UniProtKB-KW"/>
</dbReference>
<sequence>MAPSKIEEASQTNLPPSDNSGVLTPNSATHQQWTPHTVLSTLPDPYPTNPTTPIPFFHLLERLKTTKREGWRRFGINHGESIADHMYRMSIMTLLCPPTLSRTLDLPRCTRMALVHDMAESLVGDITPIDGVTKTEKSRRETETMDYICSSLLGSLPGDSNAHARDQIRAAWQEYEDSQTPESHFVHDVDKIELLLQMVEYERSHCATDDSAKGLDLGEFSRVAGKIALPEMQTWAEEILQERRRFWAAKGEVPSHMHDVSEGKRKAQDAYYEGSGKAVKVEGEKEDEGRNGSFLVSGGGEVGLSS</sequence>
<comment type="cofactor">
    <cofactor evidence="3">
        <name>Co(2+)</name>
        <dbReference type="ChEBI" id="CHEBI:48828"/>
    </cofactor>
</comment>
<dbReference type="Pfam" id="PF13023">
    <property type="entry name" value="HD_3"/>
    <property type="match status" value="1"/>
</dbReference>
<dbReference type="InterPro" id="IPR006674">
    <property type="entry name" value="HD_domain"/>
</dbReference>
<keyword evidence="9" id="KW-0479">Metal-binding</keyword>
<reference evidence="15 16" key="1">
    <citation type="journal article" date="2018" name="BMC Genomics">
        <title>Genomic evidence for intraspecific hybridization in a clonal and extremely halotolerant yeast.</title>
        <authorList>
            <person name="Gostincar C."/>
            <person name="Stajich J.E."/>
            <person name="Zupancic J."/>
            <person name="Zalar P."/>
            <person name="Gunde-Cimerman N."/>
        </authorList>
    </citation>
    <scope>NUCLEOTIDE SEQUENCE [LARGE SCALE GENOMIC DNA]</scope>
    <source>
        <strain evidence="15 16">EXF-6651</strain>
    </source>
</reference>
<dbReference type="PANTHER" id="PTHR11845:SF13">
    <property type="entry name" value="5'-DEOXYNUCLEOTIDASE HDDC2"/>
    <property type="match status" value="1"/>
</dbReference>
<evidence type="ECO:0000256" key="9">
    <source>
        <dbReference type="ARBA" id="ARBA00022723"/>
    </source>
</evidence>
<dbReference type="EC" id="3.1.3.89" evidence="8"/>
<evidence type="ECO:0000256" key="6">
    <source>
        <dbReference type="ARBA" id="ARBA00009999"/>
    </source>
</evidence>
<accession>A0A3M6Y5W1</accession>
<feature type="compositionally biased region" description="Gly residues" evidence="13">
    <location>
        <begin position="297"/>
        <end position="306"/>
    </location>
</feature>
<keyword evidence="12" id="KW-0170">Cobalt</keyword>
<dbReference type="InterPro" id="IPR003607">
    <property type="entry name" value="HD/PDEase_dom"/>
</dbReference>
<feature type="compositionally biased region" description="Polar residues" evidence="13">
    <location>
        <begin position="9"/>
        <end position="28"/>
    </location>
</feature>
<dbReference type="SUPFAM" id="SSF109604">
    <property type="entry name" value="HD-domain/PDEase-like"/>
    <property type="match status" value="1"/>
</dbReference>
<evidence type="ECO:0000256" key="13">
    <source>
        <dbReference type="SAM" id="MobiDB-lite"/>
    </source>
</evidence>
<feature type="region of interest" description="Disordered" evidence="13">
    <location>
        <begin position="278"/>
        <end position="306"/>
    </location>
</feature>
<evidence type="ECO:0000256" key="12">
    <source>
        <dbReference type="ARBA" id="ARBA00023285"/>
    </source>
</evidence>
<dbReference type="PANTHER" id="PTHR11845">
    <property type="entry name" value="5'-DEOXYNUCLEOTIDASE HDDC2"/>
    <property type="match status" value="1"/>
</dbReference>
<protein>
    <recommendedName>
        <fullName evidence="8">5'-deoxynucleotidase</fullName>
        <ecNumber evidence="8">3.1.3.89</ecNumber>
    </recommendedName>
</protein>
<evidence type="ECO:0000256" key="3">
    <source>
        <dbReference type="ARBA" id="ARBA00001941"/>
    </source>
</evidence>
<dbReference type="GO" id="GO:0005737">
    <property type="term" value="C:cytoplasm"/>
    <property type="evidence" value="ECO:0007669"/>
    <property type="project" value="TreeGrafter"/>
</dbReference>
<evidence type="ECO:0000256" key="2">
    <source>
        <dbReference type="ARBA" id="ARBA00001936"/>
    </source>
</evidence>
<organism evidence="15 16">
    <name type="scientific">Hortaea werneckii</name>
    <name type="common">Black yeast</name>
    <name type="synonym">Cladosporium werneckii</name>
    <dbReference type="NCBI Taxonomy" id="91943"/>
    <lineage>
        <taxon>Eukaryota</taxon>
        <taxon>Fungi</taxon>
        <taxon>Dikarya</taxon>
        <taxon>Ascomycota</taxon>
        <taxon>Pezizomycotina</taxon>
        <taxon>Dothideomycetes</taxon>
        <taxon>Dothideomycetidae</taxon>
        <taxon>Mycosphaerellales</taxon>
        <taxon>Teratosphaeriaceae</taxon>
        <taxon>Hortaea</taxon>
    </lineage>
</organism>
<evidence type="ECO:0000256" key="5">
    <source>
        <dbReference type="ARBA" id="ARBA00004074"/>
    </source>
</evidence>
<comment type="catalytic activity">
    <reaction evidence="1">
        <text>a 2'-deoxyribonucleoside 5'-phosphate + H2O = a 2'-deoxyribonucleoside + phosphate</text>
        <dbReference type="Rhea" id="RHEA:36167"/>
        <dbReference type="ChEBI" id="CHEBI:15377"/>
        <dbReference type="ChEBI" id="CHEBI:18274"/>
        <dbReference type="ChEBI" id="CHEBI:43474"/>
        <dbReference type="ChEBI" id="CHEBI:65317"/>
        <dbReference type="EC" id="3.1.3.89"/>
    </reaction>
</comment>
<evidence type="ECO:0000256" key="8">
    <source>
        <dbReference type="ARBA" id="ARBA00012964"/>
    </source>
</evidence>
<proteinExistence type="inferred from homology"/>
<dbReference type="Proteomes" id="UP000276864">
    <property type="component" value="Unassembled WGS sequence"/>
</dbReference>
<evidence type="ECO:0000256" key="7">
    <source>
        <dbReference type="ARBA" id="ARBA00011738"/>
    </source>
</evidence>
<dbReference type="EMBL" id="QWIM01003714">
    <property type="protein sequence ID" value="RMX98409.1"/>
    <property type="molecule type" value="Genomic_DNA"/>
</dbReference>
<comment type="caution">
    <text evidence="15">The sequence shown here is derived from an EMBL/GenBank/DDBJ whole genome shotgun (WGS) entry which is preliminary data.</text>
</comment>
<keyword evidence="10" id="KW-0378">Hydrolase</keyword>
<name>A0A3M6Y5W1_HORWE</name>
<gene>
    <name evidence="15" type="ORF">D0866_16173</name>
</gene>
<evidence type="ECO:0000256" key="11">
    <source>
        <dbReference type="ARBA" id="ARBA00022842"/>
    </source>
</evidence>
<evidence type="ECO:0000259" key="14">
    <source>
        <dbReference type="SMART" id="SM00471"/>
    </source>
</evidence>
<comment type="subunit">
    <text evidence="7">Homodimer.</text>
</comment>
<dbReference type="GO" id="GO:0002953">
    <property type="term" value="F:5'-deoxynucleotidase activity"/>
    <property type="evidence" value="ECO:0007669"/>
    <property type="project" value="UniProtKB-EC"/>
</dbReference>
<evidence type="ECO:0000313" key="15">
    <source>
        <dbReference type="EMBL" id="RMX98409.1"/>
    </source>
</evidence>
<comment type="cofactor">
    <cofactor evidence="4">
        <name>Mg(2+)</name>
        <dbReference type="ChEBI" id="CHEBI:18420"/>
    </cofactor>
</comment>
<keyword evidence="11" id="KW-0460">Magnesium</keyword>
<evidence type="ECO:0000256" key="4">
    <source>
        <dbReference type="ARBA" id="ARBA00001946"/>
    </source>
</evidence>
<comment type="function">
    <text evidence="5">Catalyzes the dephosphorylation of the nucleoside 5'-monophosphates deoxyadenosine monophosphate (dAMP), deoxycytidine monophosphate (dCMP), deoxyguanosine monophosphate (dGMP) and deoxythymidine monophosphate (dTMP).</text>
</comment>
<dbReference type="FunFam" id="1.10.3210.10:FF:000011">
    <property type="entry name" value="HD domain-containing protein 2"/>
    <property type="match status" value="1"/>
</dbReference>
<evidence type="ECO:0000256" key="1">
    <source>
        <dbReference type="ARBA" id="ARBA00001638"/>
    </source>
</evidence>
<evidence type="ECO:0000313" key="16">
    <source>
        <dbReference type="Proteomes" id="UP000276864"/>
    </source>
</evidence>
<dbReference type="GO" id="GO:0009159">
    <property type="term" value="P:deoxyribonucleoside monophosphate catabolic process"/>
    <property type="evidence" value="ECO:0007669"/>
    <property type="project" value="UniProtKB-ARBA"/>
</dbReference>
<dbReference type="AlphaFoldDB" id="A0A3M6Y5W1"/>
<dbReference type="InterPro" id="IPR039356">
    <property type="entry name" value="YfbR/HDDC2"/>
</dbReference>
<feature type="domain" description="HD/PDEase" evidence="14">
    <location>
        <begin position="78"/>
        <end position="204"/>
    </location>
</feature>
<feature type="region of interest" description="Disordered" evidence="13">
    <location>
        <begin position="1"/>
        <end position="28"/>
    </location>
</feature>
<evidence type="ECO:0000256" key="10">
    <source>
        <dbReference type="ARBA" id="ARBA00022801"/>
    </source>
</evidence>
<comment type="cofactor">
    <cofactor evidence="2">
        <name>Mn(2+)</name>
        <dbReference type="ChEBI" id="CHEBI:29035"/>
    </cofactor>
</comment>
<comment type="similarity">
    <text evidence="6">Belongs to the HDDC2 family.</text>
</comment>
<feature type="compositionally biased region" description="Basic and acidic residues" evidence="13">
    <location>
        <begin position="279"/>
        <end position="290"/>
    </location>
</feature>
<dbReference type="Gene3D" id="1.10.3210.10">
    <property type="entry name" value="Hypothetical protein af1432"/>
    <property type="match status" value="1"/>
</dbReference>